<feature type="transmembrane region" description="Helical" evidence="7">
    <location>
        <begin position="59"/>
        <end position="80"/>
    </location>
</feature>
<evidence type="ECO:0000256" key="6">
    <source>
        <dbReference type="ARBA" id="ARBA00023136"/>
    </source>
</evidence>
<name>A0A089LVN2_9BACL</name>
<keyword evidence="10" id="KW-1185">Reference proteome</keyword>
<evidence type="ECO:0000256" key="1">
    <source>
        <dbReference type="ARBA" id="ARBA00004651"/>
    </source>
</evidence>
<evidence type="ECO:0000259" key="8">
    <source>
        <dbReference type="Pfam" id="PF09335"/>
    </source>
</evidence>
<dbReference type="RefSeq" id="WP_038697580.1">
    <property type="nucleotide sequence ID" value="NZ_CP009286.1"/>
</dbReference>
<dbReference type="PANTHER" id="PTHR42709:SF6">
    <property type="entry name" value="UNDECAPRENYL PHOSPHATE TRANSPORTER A"/>
    <property type="match status" value="1"/>
</dbReference>
<feature type="transmembrane region" description="Helical" evidence="7">
    <location>
        <begin position="12"/>
        <end position="39"/>
    </location>
</feature>
<dbReference type="Proteomes" id="UP000029507">
    <property type="component" value="Chromosome"/>
</dbReference>
<keyword evidence="5 7" id="KW-1133">Transmembrane helix</keyword>
<dbReference type="PANTHER" id="PTHR42709">
    <property type="entry name" value="ALKALINE PHOSPHATASE LIKE PROTEIN"/>
    <property type="match status" value="1"/>
</dbReference>
<evidence type="ECO:0000256" key="2">
    <source>
        <dbReference type="ARBA" id="ARBA00010792"/>
    </source>
</evidence>
<dbReference type="InterPro" id="IPR051311">
    <property type="entry name" value="DedA_domain"/>
</dbReference>
<dbReference type="EMBL" id="CP009286">
    <property type="protein sequence ID" value="AIQ64932.1"/>
    <property type="molecule type" value="Genomic_DNA"/>
</dbReference>
<evidence type="ECO:0000313" key="9">
    <source>
        <dbReference type="EMBL" id="AIQ64932.1"/>
    </source>
</evidence>
<evidence type="ECO:0000256" key="4">
    <source>
        <dbReference type="ARBA" id="ARBA00022692"/>
    </source>
</evidence>
<accession>A0A089LVN2</accession>
<protein>
    <submittedName>
        <fullName evidence="9">Alkaline phosphatase</fullName>
    </submittedName>
</protein>
<comment type="similarity">
    <text evidence="2">Belongs to the DedA family.</text>
</comment>
<dbReference type="HOGENOM" id="CLU_044208_1_2_9"/>
<dbReference type="STRING" id="169760.PSTEL_19250"/>
<keyword evidence="3" id="KW-1003">Cell membrane</keyword>
<evidence type="ECO:0000256" key="3">
    <source>
        <dbReference type="ARBA" id="ARBA00022475"/>
    </source>
</evidence>
<dbReference type="KEGG" id="pste:PSTEL_19250"/>
<dbReference type="GO" id="GO:0005886">
    <property type="term" value="C:plasma membrane"/>
    <property type="evidence" value="ECO:0007669"/>
    <property type="project" value="UniProtKB-SubCell"/>
</dbReference>
<dbReference type="InterPro" id="IPR032816">
    <property type="entry name" value="VTT_dom"/>
</dbReference>
<sequence>MMHQLLSWISEAALNLVNTMGIWGIWIGMILESACIPIPSEVIMLSGGWLAAQGSLSWIEVLIAGSIGNLLGSLIAFYVGRAGGRRLLDKYGRYILLNTHHLEQAERWFARFGEGTVLFTRMLPFVRTFISLPAGIAGMKPGRFIIFTLLGCIPWNAALVYLGYRLGDNWGVVEQYMRPISYAICGLVVIMLAWWLLRRNKERTNSRTRA</sequence>
<reference evidence="9 10" key="1">
    <citation type="submission" date="2014-08" db="EMBL/GenBank/DDBJ databases">
        <title>Comparative genomics of the Paenibacillus odorifer group.</title>
        <authorList>
            <person name="den Bakker H.C."/>
            <person name="Tsai Y.-C."/>
            <person name="Martin N."/>
            <person name="Korlach J."/>
            <person name="Wiedmann M."/>
        </authorList>
    </citation>
    <scope>NUCLEOTIDE SEQUENCE [LARGE SCALE GENOMIC DNA]</scope>
    <source>
        <strain evidence="9 10">DSM 14472</strain>
    </source>
</reference>
<comment type="subcellular location">
    <subcellularLocation>
        <location evidence="1">Cell membrane</location>
        <topology evidence="1">Multi-pass membrane protein</topology>
    </subcellularLocation>
</comment>
<feature type="domain" description="VTT" evidence="8">
    <location>
        <begin position="38"/>
        <end position="164"/>
    </location>
</feature>
<proteinExistence type="inferred from homology"/>
<feature type="transmembrane region" description="Helical" evidence="7">
    <location>
        <begin position="144"/>
        <end position="164"/>
    </location>
</feature>
<dbReference type="AlphaFoldDB" id="A0A089LVN2"/>
<feature type="transmembrane region" description="Helical" evidence="7">
    <location>
        <begin position="176"/>
        <end position="197"/>
    </location>
</feature>
<keyword evidence="4 7" id="KW-0812">Transmembrane</keyword>
<dbReference type="Pfam" id="PF09335">
    <property type="entry name" value="VTT_dom"/>
    <property type="match status" value="1"/>
</dbReference>
<evidence type="ECO:0000256" key="7">
    <source>
        <dbReference type="SAM" id="Phobius"/>
    </source>
</evidence>
<organism evidence="9 10">
    <name type="scientific">Paenibacillus stellifer</name>
    <dbReference type="NCBI Taxonomy" id="169760"/>
    <lineage>
        <taxon>Bacteria</taxon>
        <taxon>Bacillati</taxon>
        <taxon>Bacillota</taxon>
        <taxon>Bacilli</taxon>
        <taxon>Bacillales</taxon>
        <taxon>Paenibacillaceae</taxon>
        <taxon>Paenibacillus</taxon>
    </lineage>
</organism>
<keyword evidence="6 7" id="KW-0472">Membrane</keyword>
<evidence type="ECO:0000256" key="5">
    <source>
        <dbReference type="ARBA" id="ARBA00022989"/>
    </source>
</evidence>
<evidence type="ECO:0000313" key="10">
    <source>
        <dbReference type="Proteomes" id="UP000029507"/>
    </source>
</evidence>
<gene>
    <name evidence="9" type="ORF">PSTEL_19250</name>
</gene>